<dbReference type="OrthoDB" id="8612680at2"/>
<evidence type="ECO:0000256" key="2">
    <source>
        <dbReference type="ARBA" id="ARBA00005170"/>
    </source>
</evidence>
<dbReference type="PANTHER" id="PTHR35524">
    <property type="entry name" value="ALPHA-ACETOLACTATE DECARBOXYLASE"/>
    <property type="match status" value="1"/>
</dbReference>
<dbReference type="NCBIfam" id="TIGR01252">
    <property type="entry name" value="acetolac_decarb"/>
    <property type="match status" value="1"/>
</dbReference>
<reference evidence="11" key="1">
    <citation type="submission" date="2010-12" db="EMBL/GenBank/DDBJ databases">
        <title>Complete sequence of Desulfovibrio aespoeensis Aspo-2.</title>
        <authorList>
            <consortium name="US DOE Joint Genome Institute"/>
            <person name="Lucas S."/>
            <person name="Copeland A."/>
            <person name="Lapidus A."/>
            <person name="Cheng J.-F."/>
            <person name="Goodwin L."/>
            <person name="Pitluck S."/>
            <person name="Chertkov O."/>
            <person name="Misra M."/>
            <person name="Detter J.C."/>
            <person name="Han C."/>
            <person name="Tapia R."/>
            <person name="Land M."/>
            <person name="Hauser L."/>
            <person name="Kyrpides N."/>
            <person name="Ivanova N."/>
            <person name="Ovchinnikova G."/>
            <person name="Pedersen K."/>
            <person name="Jagevall S."/>
            <person name="Hazen T."/>
            <person name="Woyke T."/>
        </authorList>
    </citation>
    <scope>NUCLEOTIDE SEQUENCE [LARGE SCALE GENOMIC DNA]</scope>
    <source>
        <strain evidence="11">ATCC 700646 / DSM 10631 / Aspo-2</strain>
    </source>
</reference>
<accession>E6VWH1</accession>
<dbReference type="RefSeq" id="WP_013513314.1">
    <property type="nucleotide sequence ID" value="NC_014844.1"/>
</dbReference>
<evidence type="ECO:0000256" key="7">
    <source>
        <dbReference type="ARBA" id="ARBA00023061"/>
    </source>
</evidence>
<comment type="similarity">
    <text evidence="3 9">Belongs to the alpha-acetolactate decarboxylase family.</text>
</comment>
<keyword evidence="11" id="KW-1185">Reference proteome</keyword>
<evidence type="ECO:0000256" key="5">
    <source>
        <dbReference type="ARBA" id="ARBA00020164"/>
    </source>
</evidence>
<dbReference type="HOGENOM" id="CLU_072561_0_0_7"/>
<dbReference type="Proteomes" id="UP000002191">
    <property type="component" value="Chromosome"/>
</dbReference>
<dbReference type="STRING" id="643562.Daes_0352"/>
<keyword evidence="7 9" id="KW-0005">Acetoin biosynthesis</keyword>
<keyword evidence="8 9" id="KW-0456">Lyase</keyword>
<dbReference type="Pfam" id="PF03306">
    <property type="entry name" value="AAL_decarboxy"/>
    <property type="match status" value="1"/>
</dbReference>
<sequence>MHTKTPNAVYLSAPINGLIEGIYRARTTIGELREHGDFGLGTFNRLDGEMVMLDGQVFRMDATGRANSVDDAEQTPFACVTRYRPDTLDEFPEPPDEDLFALATRLLPSPNMLYAVRVDGRFSHVRARSVPPQDTYRPLVEVAREQPEFDYRDMDGTMVGFHTPGFLGGVAVPGLHLHFLSADKTCGGHVLTCLPGRVTVGVQHVPRLVMGLPMTLDFLTSGFERDTARDIAESER</sequence>
<protein>
    <recommendedName>
        <fullName evidence="5 9">Alpha-acetolactate decarboxylase</fullName>
        <ecNumber evidence="4 9">4.1.1.5</ecNumber>
    </recommendedName>
</protein>
<comment type="pathway">
    <text evidence="2 9">Polyol metabolism; (R,R)-butane-2,3-diol biosynthesis; (R,R)-butane-2,3-diol from pyruvate: step 2/3.</text>
</comment>
<dbReference type="CDD" id="cd17299">
    <property type="entry name" value="acetolactate_decarboxylase"/>
    <property type="match status" value="1"/>
</dbReference>
<reference evidence="10 11" key="2">
    <citation type="journal article" date="2014" name="Genome Announc.">
        <title>Complete Genome Sequence of the Subsurface, Mesophilic Sulfate-Reducing Bacterium Desulfovibrio aespoeensis Aspo-2.</title>
        <authorList>
            <person name="Pedersen K."/>
            <person name="Bengtsson A."/>
            <person name="Edlund J."/>
            <person name="Rabe L."/>
            <person name="Hazen T."/>
            <person name="Chakraborty R."/>
            <person name="Goodwin L."/>
            <person name="Shapiro N."/>
        </authorList>
    </citation>
    <scope>NUCLEOTIDE SEQUENCE [LARGE SCALE GENOMIC DNA]</scope>
    <source>
        <strain evidence="11">ATCC 700646 / DSM 10631 / Aspo-2</strain>
    </source>
</reference>
<dbReference type="UniPathway" id="UPA00626">
    <property type="reaction ID" value="UER00678"/>
</dbReference>
<dbReference type="EMBL" id="CP002431">
    <property type="protein sequence ID" value="ADU61377.1"/>
    <property type="molecule type" value="Genomic_DNA"/>
</dbReference>
<organism evidence="10 11">
    <name type="scientific">Pseudodesulfovibrio aespoeensis (strain ATCC 700646 / DSM 10631 / Aspo-2)</name>
    <name type="common">Desulfovibrio aespoeensis</name>
    <dbReference type="NCBI Taxonomy" id="643562"/>
    <lineage>
        <taxon>Bacteria</taxon>
        <taxon>Pseudomonadati</taxon>
        <taxon>Thermodesulfobacteriota</taxon>
        <taxon>Desulfovibrionia</taxon>
        <taxon>Desulfovibrionales</taxon>
        <taxon>Desulfovibrionaceae</taxon>
    </lineage>
</organism>
<proteinExistence type="inferred from homology"/>
<evidence type="ECO:0000256" key="6">
    <source>
        <dbReference type="ARBA" id="ARBA00022793"/>
    </source>
</evidence>
<evidence type="ECO:0000313" key="10">
    <source>
        <dbReference type="EMBL" id="ADU61377.1"/>
    </source>
</evidence>
<evidence type="ECO:0000256" key="4">
    <source>
        <dbReference type="ARBA" id="ARBA00013204"/>
    </source>
</evidence>
<dbReference type="SUPFAM" id="SSF117856">
    <property type="entry name" value="AF0104/ALDC/Ptd012-like"/>
    <property type="match status" value="1"/>
</dbReference>
<dbReference type="GO" id="GO:0045151">
    <property type="term" value="P:acetoin biosynthetic process"/>
    <property type="evidence" value="ECO:0007669"/>
    <property type="project" value="UniProtKB-UniRule"/>
</dbReference>
<dbReference type="EC" id="4.1.1.5" evidence="4 9"/>
<evidence type="ECO:0000256" key="1">
    <source>
        <dbReference type="ARBA" id="ARBA00001784"/>
    </source>
</evidence>
<evidence type="ECO:0000256" key="8">
    <source>
        <dbReference type="ARBA" id="ARBA00023239"/>
    </source>
</evidence>
<dbReference type="InterPro" id="IPR005128">
    <property type="entry name" value="Acetolactate_a_deCO2ase"/>
</dbReference>
<dbReference type="eggNOG" id="COG3527">
    <property type="taxonomic scope" value="Bacteria"/>
</dbReference>
<dbReference type="KEGG" id="das:Daes_0352"/>
<name>E6VWH1_PSEA9</name>
<comment type="catalytic activity">
    <reaction evidence="1 9">
        <text>(2S)-2-acetolactate + H(+) = (R)-acetoin + CO2</text>
        <dbReference type="Rhea" id="RHEA:21580"/>
        <dbReference type="ChEBI" id="CHEBI:15378"/>
        <dbReference type="ChEBI" id="CHEBI:15686"/>
        <dbReference type="ChEBI" id="CHEBI:16526"/>
        <dbReference type="ChEBI" id="CHEBI:58476"/>
        <dbReference type="EC" id="4.1.1.5"/>
    </reaction>
</comment>
<dbReference type="GO" id="GO:0047605">
    <property type="term" value="F:acetolactate decarboxylase activity"/>
    <property type="evidence" value="ECO:0007669"/>
    <property type="project" value="UniProtKB-UniRule"/>
</dbReference>
<dbReference type="AlphaFoldDB" id="E6VWH1"/>
<gene>
    <name evidence="10" type="ordered locus">Daes_0352</name>
</gene>
<evidence type="ECO:0000313" key="11">
    <source>
        <dbReference type="Proteomes" id="UP000002191"/>
    </source>
</evidence>
<dbReference type="PIRSF" id="PIRSF001332">
    <property type="entry name" value="Acetolac_decarb"/>
    <property type="match status" value="1"/>
</dbReference>
<keyword evidence="6 9" id="KW-0210">Decarboxylase</keyword>
<evidence type="ECO:0000256" key="9">
    <source>
        <dbReference type="PIRNR" id="PIRNR001332"/>
    </source>
</evidence>
<dbReference type="Gene3D" id="3.30.1330.80">
    <property type="entry name" value="Hypothetical protein, similar to alpha- acetolactate decarboxylase, domain 2"/>
    <property type="match status" value="2"/>
</dbReference>
<evidence type="ECO:0000256" key="3">
    <source>
        <dbReference type="ARBA" id="ARBA00007106"/>
    </source>
</evidence>
<dbReference type="PANTHER" id="PTHR35524:SF1">
    <property type="entry name" value="ALPHA-ACETOLACTATE DECARBOXYLASE"/>
    <property type="match status" value="1"/>
</dbReference>